<dbReference type="Proteomes" id="UP000321720">
    <property type="component" value="Unassembled WGS sequence"/>
</dbReference>
<comment type="caution">
    <text evidence="1">The sequence shown here is derived from an EMBL/GenBank/DDBJ whole genome shotgun (WGS) entry which is preliminary data.</text>
</comment>
<gene>
    <name evidence="1" type="ORF">CCO02nite_20510</name>
</gene>
<sequence>MSAATCAWCDLSAPGPRYPAHDSDGEHVEVCTDCAIDDPDFLDEPGDGVQAALDLARLWDGRGSRGAQMDWLRRRVEKRHADRIVGDVGPQAMHDALVAVLDLLDDAYERDRSSVTALQVRNALHGALS</sequence>
<proteinExistence type="predicted"/>
<accession>A0A511JCG2</accession>
<dbReference type="RefSeq" id="WP_186812662.1">
    <property type="nucleotide sequence ID" value="NZ_BJWG01000008.1"/>
</dbReference>
<name>A0A511JCG2_9CELL</name>
<dbReference type="EMBL" id="BJWG01000008">
    <property type="protein sequence ID" value="GEL95393.1"/>
    <property type="molecule type" value="Genomic_DNA"/>
</dbReference>
<keyword evidence="2" id="KW-1185">Reference proteome</keyword>
<organism evidence="1 2">
    <name type="scientific">Cellulomonas composti</name>
    <dbReference type="NCBI Taxonomy" id="266130"/>
    <lineage>
        <taxon>Bacteria</taxon>
        <taxon>Bacillati</taxon>
        <taxon>Actinomycetota</taxon>
        <taxon>Actinomycetes</taxon>
        <taxon>Micrococcales</taxon>
        <taxon>Cellulomonadaceae</taxon>
        <taxon>Cellulomonas</taxon>
    </lineage>
</organism>
<dbReference type="AlphaFoldDB" id="A0A511JCG2"/>
<evidence type="ECO:0000313" key="2">
    <source>
        <dbReference type="Proteomes" id="UP000321720"/>
    </source>
</evidence>
<protein>
    <submittedName>
        <fullName evidence="1">Uncharacterized protein</fullName>
    </submittedName>
</protein>
<reference evidence="1 2" key="1">
    <citation type="submission" date="2019-07" db="EMBL/GenBank/DDBJ databases">
        <title>Whole genome shotgun sequence of Cellulomonas composti NBRC 100758.</title>
        <authorList>
            <person name="Hosoyama A."/>
            <person name="Uohara A."/>
            <person name="Ohji S."/>
            <person name="Ichikawa N."/>
        </authorList>
    </citation>
    <scope>NUCLEOTIDE SEQUENCE [LARGE SCALE GENOMIC DNA]</scope>
    <source>
        <strain evidence="1 2">NBRC 100758</strain>
    </source>
</reference>
<evidence type="ECO:0000313" key="1">
    <source>
        <dbReference type="EMBL" id="GEL95393.1"/>
    </source>
</evidence>